<evidence type="ECO:0000313" key="1">
    <source>
        <dbReference type="EMBL" id="KAJ7362765.1"/>
    </source>
</evidence>
<protein>
    <submittedName>
        <fullName evidence="1">Uncharacterized protein</fullName>
    </submittedName>
</protein>
<dbReference type="EMBL" id="JARIHO010000004">
    <property type="protein sequence ID" value="KAJ7362765.1"/>
    <property type="molecule type" value="Genomic_DNA"/>
</dbReference>
<sequence>MPITLPPPCSSSSCLARLRPGSGAALAFASAFLARSTTSALSSQCNGVEKRTTKLVPQLLRRLTREMDGIVSVGVRTFRAPPLQNGPTACTLHQASDALTHFAHTRLRHPPAPDLLPLELVRMAACALGYDLEGGTTCSIARMTHALSFVSGPGYAAVGVMVLGDLARSGRSGHGVEGVRRKLGLGRGEDGYTTAVGSMRAQSANHAAWHHRPHTSHAIGNSWSTVDLQWH</sequence>
<gene>
    <name evidence="1" type="ORF">DFH08DRAFT_799788</name>
</gene>
<comment type="caution">
    <text evidence="1">The sequence shown here is derived from an EMBL/GenBank/DDBJ whole genome shotgun (WGS) entry which is preliminary data.</text>
</comment>
<accession>A0AAD7AMC3</accession>
<dbReference type="Proteomes" id="UP001218218">
    <property type="component" value="Unassembled WGS sequence"/>
</dbReference>
<reference evidence="1" key="1">
    <citation type="submission" date="2023-03" db="EMBL/GenBank/DDBJ databases">
        <title>Massive genome expansion in bonnet fungi (Mycena s.s.) driven by repeated elements and novel gene families across ecological guilds.</title>
        <authorList>
            <consortium name="Lawrence Berkeley National Laboratory"/>
            <person name="Harder C.B."/>
            <person name="Miyauchi S."/>
            <person name="Viragh M."/>
            <person name="Kuo A."/>
            <person name="Thoen E."/>
            <person name="Andreopoulos B."/>
            <person name="Lu D."/>
            <person name="Skrede I."/>
            <person name="Drula E."/>
            <person name="Henrissat B."/>
            <person name="Morin E."/>
            <person name="Kohler A."/>
            <person name="Barry K."/>
            <person name="LaButti K."/>
            <person name="Morin E."/>
            <person name="Salamov A."/>
            <person name="Lipzen A."/>
            <person name="Mereny Z."/>
            <person name="Hegedus B."/>
            <person name="Baldrian P."/>
            <person name="Stursova M."/>
            <person name="Weitz H."/>
            <person name="Taylor A."/>
            <person name="Grigoriev I.V."/>
            <person name="Nagy L.G."/>
            <person name="Martin F."/>
            <person name="Kauserud H."/>
        </authorList>
    </citation>
    <scope>NUCLEOTIDE SEQUENCE</scope>
    <source>
        <strain evidence="1">CBHHK002</strain>
    </source>
</reference>
<evidence type="ECO:0000313" key="2">
    <source>
        <dbReference type="Proteomes" id="UP001218218"/>
    </source>
</evidence>
<dbReference type="AlphaFoldDB" id="A0AAD7AMC3"/>
<name>A0AAD7AMC3_9AGAR</name>
<proteinExistence type="predicted"/>
<organism evidence="1 2">
    <name type="scientific">Mycena albidolilacea</name>
    <dbReference type="NCBI Taxonomy" id="1033008"/>
    <lineage>
        <taxon>Eukaryota</taxon>
        <taxon>Fungi</taxon>
        <taxon>Dikarya</taxon>
        <taxon>Basidiomycota</taxon>
        <taxon>Agaricomycotina</taxon>
        <taxon>Agaricomycetes</taxon>
        <taxon>Agaricomycetidae</taxon>
        <taxon>Agaricales</taxon>
        <taxon>Marasmiineae</taxon>
        <taxon>Mycenaceae</taxon>
        <taxon>Mycena</taxon>
    </lineage>
</organism>
<keyword evidence="2" id="KW-1185">Reference proteome</keyword>